<dbReference type="AlphaFoldDB" id="A0A2V2N568"/>
<proteinExistence type="predicted"/>
<reference evidence="1 2" key="1">
    <citation type="submission" date="2018-05" db="EMBL/GenBank/DDBJ databases">
        <title>Draft genome of Methanospirillum stamsii Pt1.</title>
        <authorList>
            <person name="Dueholm M.S."/>
            <person name="Nielsen P.H."/>
            <person name="Bakmann L.F."/>
            <person name="Otzen D.E."/>
        </authorList>
    </citation>
    <scope>NUCLEOTIDE SEQUENCE [LARGE SCALE GENOMIC DNA]</scope>
    <source>
        <strain evidence="1 2">Pt1</strain>
    </source>
</reference>
<dbReference type="GeneID" id="97608363"/>
<gene>
    <name evidence="1" type="ORF">DLD82_15765</name>
</gene>
<sequence length="277" mass="30758">MTQISLFGIILVIIILMINPVIAEGPEDTFWDIMTNVSPTDSNFSVMDEWEDELEAMLHSPYASNLTKEGTVEIIVPENDEISVSGNIGSFLEKKDVFEPSRDRAEENPVLKTDWLLYEADPRFSISIPPSWTPLRVTTTNSNGTVVMFWDNQMTPSFISVMAADNPAKRAFTEKEATEIENSFILPSFSVHNLTPLGDAAAFGTLGKASVSYLPMVGKKSDWVVSSYLLSDSSAFFWLTAIGTDQSTYMENTDLYSDILMTFSPHSSEDAGNLWMG</sequence>
<keyword evidence="2" id="KW-1185">Reference proteome</keyword>
<evidence type="ECO:0000313" key="2">
    <source>
        <dbReference type="Proteomes" id="UP000245934"/>
    </source>
</evidence>
<organism evidence="1 2">
    <name type="scientific">Methanospirillum stamsii</name>
    <dbReference type="NCBI Taxonomy" id="1277351"/>
    <lineage>
        <taxon>Archaea</taxon>
        <taxon>Methanobacteriati</taxon>
        <taxon>Methanobacteriota</taxon>
        <taxon>Stenosarchaea group</taxon>
        <taxon>Methanomicrobia</taxon>
        <taxon>Methanomicrobiales</taxon>
        <taxon>Methanospirillaceae</taxon>
        <taxon>Methanospirillum</taxon>
    </lineage>
</organism>
<dbReference type="EMBL" id="QGMZ01000043">
    <property type="protein sequence ID" value="PWR70413.1"/>
    <property type="molecule type" value="Genomic_DNA"/>
</dbReference>
<protein>
    <submittedName>
        <fullName evidence="1">Uncharacterized protein</fullName>
    </submittedName>
</protein>
<dbReference type="Proteomes" id="UP000245934">
    <property type="component" value="Unassembled WGS sequence"/>
</dbReference>
<comment type="caution">
    <text evidence="1">The sequence shown here is derived from an EMBL/GenBank/DDBJ whole genome shotgun (WGS) entry which is preliminary data.</text>
</comment>
<evidence type="ECO:0000313" key="1">
    <source>
        <dbReference type="EMBL" id="PWR70413.1"/>
    </source>
</evidence>
<name>A0A2V2N568_9EURY</name>
<accession>A0A2V2N568</accession>
<dbReference type="RefSeq" id="WP_109942093.1">
    <property type="nucleotide sequence ID" value="NZ_CP176366.1"/>
</dbReference>